<evidence type="ECO:0000259" key="3">
    <source>
        <dbReference type="Pfam" id="PF00823"/>
    </source>
</evidence>
<dbReference type="Pfam" id="PF00823">
    <property type="entry name" value="PPE"/>
    <property type="match status" value="1"/>
</dbReference>
<organism evidence="4 5">
    <name type="scientific">Longimycelium tulufanense</name>
    <dbReference type="NCBI Taxonomy" id="907463"/>
    <lineage>
        <taxon>Bacteria</taxon>
        <taxon>Bacillati</taxon>
        <taxon>Actinomycetota</taxon>
        <taxon>Actinomycetes</taxon>
        <taxon>Pseudonocardiales</taxon>
        <taxon>Pseudonocardiaceae</taxon>
        <taxon>Longimycelium</taxon>
    </lineage>
</organism>
<feature type="compositionally biased region" description="Polar residues" evidence="2">
    <location>
        <begin position="165"/>
        <end position="175"/>
    </location>
</feature>
<feature type="region of interest" description="Disordered" evidence="2">
    <location>
        <begin position="85"/>
        <end position="116"/>
    </location>
</feature>
<name>A0A8J3CAL2_9PSEU</name>
<evidence type="ECO:0000313" key="4">
    <source>
        <dbReference type="EMBL" id="GGM65494.1"/>
    </source>
</evidence>
<feature type="region of interest" description="Disordered" evidence="2">
    <location>
        <begin position="165"/>
        <end position="454"/>
    </location>
</feature>
<dbReference type="InterPro" id="IPR038332">
    <property type="entry name" value="PPE_sf"/>
</dbReference>
<keyword evidence="5" id="KW-1185">Reference proteome</keyword>
<protein>
    <recommendedName>
        <fullName evidence="3">PPE domain-containing protein</fullName>
    </recommendedName>
</protein>
<accession>A0A8J3CAL2</accession>
<dbReference type="SUPFAM" id="SSF140459">
    <property type="entry name" value="PE/PPE dimer-like"/>
    <property type="match status" value="1"/>
</dbReference>
<sequence length="454" mass="45793">MYLDVGYYRYQGFDLKEKIGWAQQGAGPTVLGETARAVNGLGNDLIESEERLKSVLRDLGAEWEGSAASSAGAAMQRAALWSGDSGHVSQTAGTQVSAQGDTATHTKNSMPNESEIPAIDGWDKFKKGMSLGGKIGFGLDVQTSFDDKAAEKRALDQKVNELLQQHESASRSNVQAIEPVPEPPKITVESAPRDTSPPPPGSVNDWGRGSVDPTANTNIQPGGHIEPHQRGIVVPPPSGHDFSVDSRGSQTVDPQRVAPPPVTPNPVPTPTPAPGPVPPPGHQPPGLIGVPPVGAPPVGPPGSGRGPGVRPPNTPHGFGERFGRGTGTGRGGTTTGMPGGGARGGVPGGISGGGYGPGSPSGPGGPGAGNALGRGGMSGTGVPGEAVAAGRGGPAGAGRPGAGSLMQPAVAGRGGKGDEDGEHTDKYAKHTDEHFLDDIPLVAPPVLGEQPPPR</sequence>
<dbReference type="AlphaFoldDB" id="A0A8J3CAL2"/>
<comment type="caution">
    <text evidence="4">The sequence shown here is derived from an EMBL/GenBank/DDBJ whole genome shotgun (WGS) entry which is preliminary data.</text>
</comment>
<evidence type="ECO:0000313" key="5">
    <source>
        <dbReference type="Proteomes" id="UP000637578"/>
    </source>
</evidence>
<reference evidence="4" key="2">
    <citation type="submission" date="2020-09" db="EMBL/GenBank/DDBJ databases">
        <authorList>
            <person name="Sun Q."/>
            <person name="Zhou Y."/>
        </authorList>
    </citation>
    <scope>NUCLEOTIDE SEQUENCE</scope>
    <source>
        <strain evidence="4">CGMCC 4.5737</strain>
    </source>
</reference>
<dbReference type="Proteomes" id="UP000637578">
    <property type="component" value="Unassembled WGS sequence"/>
</dbReference>
<feature type="domain" description="PPE" evidence="3">
    <location>
        <begin position="24"/>
        <end position="116"/>
    </location>
</feature>
<dbReference type="RefSeq" id="WP_189059897.1">
    <property type="nucleotide sequence ID" value="NZ_BMMK01000019.1"/>
</dbReference>
<evidence type="ECO:0000256" key="2">
    <source>
        <dbReference type="SAM" id="MobiDB-lite"/>
    </source>
</evidence>
<feature type="compositionally biased region" description="Pro residues" evidence="2">
    <location>
        <begin position="257"/>
        <end position="283"/>
    </location>
</feature>
<dbReference type="EMBL" id="BMMK01000019">
    <property type="protein sequence ID" value="GGM65494.1"/>
    <property type="molecule type" value="Genomic_DNA"/>
</dbReference>
<evidence type="ECO:0000256" key="1">
    <source>
        <dbReference type="ARBA" id="ARBA00010652"/>
    </source>
</evidence>
<dbReference type="InterPro" id="IPR000030">
    <property type="entry name" value="PPE_dom"/>
</dbReference>
<feature type="compositionally biased region" description="Basic and acidic residues" evidence="2">
    <location>
        <begin position="415"/>
        <end position="437"/>
    </location>
</feature>
<feature type="compositionally biased region" description="Polar residues" evidence="2">
    <location>
        <begin position="87"/>
        <end position="112"/>
    </location>
</feature>
<proteinExistence type="inferred from homology"/>
<dbReference type="Gene3D" id="1.20.1260.20">
    <property type="entry name" value="PPE superfamily"/>
    <property type="match status" value="1"/>
</dbReference>
<feature type="compositionally biased region" description="Gly residues" evidence="2">
    <location>
        <begin position="390"/>
        <end position="401"/>
    </location>
</feature>
<feature type="compositionally biased region" description="Gly residues" evidence="2">
    <location>
        <begin position="324"/>
        <end position="382"/>
    </location>
</feature>
<reference evidence="4" key="1">
    <citation type="journal article" date="2014" name="Int. J. Syst. Evol. Microbiol.">
        <title>Complete genome sequence of Corynebacterium casei LMG S-19264T (=DSM 44701T), isolated from a smear-ripened cheese.</title>
        <authorList>
            <consortium name="US DOE Joint Genome Institute (JGI-PGF)"/>
            <person name="Walter F."/>
            <person name="Albersmeier A."/>
            <person name="Kalinowski J."/>
            <person name="Ruckert C."/>
        </authorList>
    </citation>
    <scope>NUCLEOTIDE SEQUENCE</scope>
    <source>
        <strain evidence="4">CGMCC 4.5737</strain>
    </source>
</reference>
<comment type="similarity">
    <text evidence="1">Belongs to the mycobacterial PPE family.</text>
</comment>
<gene>
    <name evidence="4" type="ORF">GCM10012275_40070</name>
</gene>